<protein>
    <submittedName>
        <fullName evidence="3">Alpha/beta hydrolase</fullName>
    </submittedName>
</protein>
<gene>
    <name evidence="3" type="ORF">ACFQ3L_02455</name>
</gene>
<proteinExistence type="predicted"/>
<organism evidence="3 4">
    <name type="scientific">Lacticaseibacillus jixianensis</name>
    <dbReference type="NCBI Taxonomy" id="2486012"/>
    <lineage>
        <taxon>Bacteria</taxon>
        <taxon>Bacillati</taxon>
        <taxon>Bacillota</taxon>
        <taxon>Bacilli</taxon>
        <taxon>Lactobacillales</taxon>
        <taxon>Lactobacillaceae</taxon>
        <taxon>Lacticaseibacillus</taxon>
    </lineage>
</organism>
<dbReference type="GO" id="GO:0016787">
    <property type="term" value="F:hydrolase activity"/>
    <property type="evidence" value="ECO:0007669"/>
    <property type="project" value="UniProtKB-KW"/>
</dbReference>
<keyword evidence="1 3" id="KW-0378">Hydrolase</keyword>
<dbReference type="InterPro" id="IPR029058">
    <property type="entry name" value="AB_hydrolase_fold"/>
</dbReference>
<evidence type="ECO:0000313" key="4">
    <source>
        <dbReference type="Proteomes" id="UP001597249"/>
    </source>
</evidence>
<dbReference type="InterPro" id="IPR050300">
    <property type="entry name" value="GDXG_lipolytic_enzyme"/>
</dbReference>
<dbReference type="PANTHER" id="PTHR48081:SF6">
    <property type="entry name" value="PEPTIDASE S9 PROLYL OLIGOPEPTIDASE CATALYTIC DOMAIN-CONTAINING PROTEIN"/>
    <property type="match status" value="1"/>
</dbReference>
<dbReference type="PANTHER" id="PTHR48081">
    <property type="entry name" value="AB HYDROLASE SUPERFAMILY PROTEIN C4A8.06C"/>
    <property type="match status" value="1"/>
</dbReference>
<evidence type="ECO:0000259" key="2">
    <source>
        <dbReference type="Pfam" id="PF07859"/>
    </source>
</evidence>
<dbReference type="Gene3D" id="3.40.50.1820">
    <property type="entry name" value="alpha/beta hydrolase"/>
    <property type="match status" value="1"/>
</dbReference>
<dbReference type="RefSeq" id="WP_125585339.1">
    <property type="nucleotide sequence ID" value="NZ_JBHTMO010000004.1"/>
</dbReference>
<evidence type="ECO:0000313" key="3">
    <source>
        <dbReference type="EMBL" id="MFD1392449.1"/>
    </source>
</evidence>
<evidence type="ECO:0000256" key="1">
    <source>
        <dbReference type="ARBA" id="ARBA00022801"/>
    </source>
</evidence>
<comment type="caution">
    <text evidence="3">The sequence shown here is derived from an EMBL/GenBank/DDBJ whole genome shotgun (WGS) entry which is preliminary data.</text>
</comment>
<dbReference type="Pfam" id="PF07859">
    <property type="entry name" value="Abhydrolase_3"/>
    <property type="match status" value="1"/>
</dbReference>
<feature type="domain" description="Alpha/beta hydrolase fold-3" evidence="2">
    <location>
        <begin position="43"/>
        <end position="237"/>
    </location>
</feature>
<keyword evidence="4" id="KW-1185">Reference proteome</keyword>
<reference evidence="4" key="1">
    <citation type="journal article" date="2019" name="Int. J. Syst. Evol. Microbiol.">
        <title>The Global Catalogue of Microorganisms (GCM) 10K type strain sequencing project: providing services to taxonomists for standard genome sequencing and annotation.</title>
        <authorList>
            <consortium name="The Broad Institute Genomics Platform"/>
            <consortium name="The Broad Institute Genome Sequencing Center for Infectious Disease"/>
            <person name="Wu L."/>
            <person name="Ma J."/>
        </authorList>
    </citation>
    <scope>NUCLEOTIDE SEQUENCE [LARGE SCALE GENOMIC DNA]</scope>
    <source>
        <strain evidence="4">CCM 8911</strain>
    </source>
</reference>
<dbReference type="Proteomes" id="UP001597249">
    <property type="component" value="Unassembled WGS sequence"/>
</dbReference>
<accession>A0ABW4B6D1</accession>
<dbReference type="EMBL" id="JBHTMO010000004">
    <property type="protein sequence ID" value="MFD1392449.1"/>
    <property type="molecule type" value="Genomic_DNA"/>
</dbReference>
<sequence length="271" mass="29831">MQYFEKTLKTAYSDTAKLYGYVLDNSKEMEINRRRKTIVLCPGGGYVMTSDREAEPIAMRFLAMECNVFILRYSVAPARYPVALVELATTMKLVRENAEAWHVDPDRIIVAGFSAGGHLAAELATQWDRDLAIDFGFRPQDIQPNGLFLGYAVITSGKFAHQGSIEALLGDDYGKPAMMAKVSLEKQVTASVPKSFIWCTATDDTVPMENSMLFASALHAAGVSVELHVFPQGGHGLSLAIKETAIPEGYGVQPQVDAWPDLFKAWLANNF</sequence>
<dbReference type="SUPFAM" id="SSF53474">
    <property type="entry name" value="alpha/beta-Hydrolases"/>
    <property type="match status" value="1"/>
</dbReference>
<dbReference type="InterPro" id="IPR013094">
    <property type="entry name" value="AB_hydrolase_3"/>
</dbReference>
<name>A0ABW4B6D1_9LACO</name>